<accession>A0A7S6SX42</accession>
<dbReference type="EMBL" id="MK522038">
    <property type="protein sequence ID" value="QOR60449.1"/>
    <property type="molecule type" value="Genomic_DNA"/>
</dbReference>
<evidence type="ECO:0000313" key="1">
    <source>
        <dbReference type="EMBL" id="QOR60449.1"/>
    </source>
</evidence>
<reference evidence="1" key="1">
    <citation type="submission" date="2019-02" db="EMBL/GenBank/DDBJ databases">
        <authorList>
            <person name="Bachy C."/>
            <person name="Yung C.-M."/>
            <person name="Roux S."/>
            <person name="Sullivan M.B."/>
            <person name="Worden A.Z."/>
        </authorList>
    </citation>
    <scope>NUCLEOTIDE SEQUENCE</scope>
    <source>
        <strain evidence="1">BII-V2</strain>
    </source>
</reference>
<name>A0A7S6SX42_9PHYC</name>
<sequence length="204" mass="24169">MVINFLTNVILWAYERIKSVTSKPDYKIIDQSMEYFIDNDIIPEELDDFWLDESINEWDGITETFYKNLNNVNYKNTTIPKNVKKILVRIKYWYNDKMYKYMSYDMDHEWPPARKSGIVFNMPITSAQLLDSDGKPVKDLLNKIKRYAGPRGDYNNQQIRISDLMYYDMETLENEYPTIKIKSPLGMVKHVNTVDGYITDLSIP</sequence>
<protein>
    <submittedName>
        <fullName evidence="1">Uncharacterized protein</fullName>
    </submittedName>
</protein>
<organism evidence="1">
    <name type="scientific">Bathycoccus sp. RCC716 virus 2</name>
    <dbReference type="NCBI Taxonomy" id="2530039"/>
    <lineage>
        <taxon>Viruses</taxon>
        <taxon>Varidnaviria</taxon>
        <taxon>Bamfordvirae</taxon>
        <taxon>Nucleocytoviricota</taxon>
        <taxon>Megaviricetes</taxon>
        <taxon>Algavirales</taxon>
        <taxon>Phycodnaviridae</taxon>
        <taxon>Prasinovirus</taxon>
    </lineage>
</organism>
<proteinExistence type="predicted"/>